<keyword evidence="2" id="KW-1185">Reference proteome</keyword>
<comment type="caution">
    <text evidence="1">The sequence shown here is derived from an EMBL/GenBank/DDBJ whole genome shotgun (WGS) entry which is preliminary data.</text>
</comment>
<reference evidence="1" key="1">
    <citation type="journal article" date="2019" name="bioRxiv">
        <title>The Genome of the Zebra Mussel, Dreissena polymorpha: A Resource for Invasive Species Research.</title>
        <authorList>
            <person name="McCartney M.A."/>
            <person name="Auch B."/>
            <person name="Kono T."/>
            <person name="Mallez S."/>
            <person name="Zhang Y."/>
            <person name="Obille A."/>
            <person name="Becker A."/>
            <person name="Abrahante J.E."/>
            <person name="Garbe J."/>
            <person name="Badalamenti J.P."/>
            <person name="Herman A."/>
            <person name="Mangelson H."/>
            <person name="Liachko I."/>
            <person name="Sullivan S."/>
            <person name="Sone E.D."/>
            <person name="Koren S."/>
            <person name="Silverstein K.A.T."/>
            <person name="Beckman K.B."/>
            <person name="Gohl D.M."/>
        </authorList>
    </citation>
    <scope>NUCLEOTIDE SEQUENCE</scope>
    <source>
        <strain evidence="1">Duluth1</strain>
        <tissue evidence="1">Whole animal</tissue>
    </source>
</reference>
<dbReference type="EMBL" id="JAIWYP010000004">
    <property type="protein sequence ID" value="KAH3842421.1"/>
    <property type="molecule type" value="Genomic_DNA"/>
</dbReference>
<gene>
    <name evidence="1" type="ORF">DPMN_115917</name>
</gene>
<protein>
    <submittedName>
        <fullName evidence="1">Uncharacterized protein</fullName>
    </submittedName>
</protein>
<sequence>MVYGRDVVLPVQAFIGLPPQDSSNTDLESADNYVKELREQLEKIHSLLGSA</sequence>
<proteinExistence type="predicted"/>
<evidence type="ECO:0000313" key="1">
    <source>
        <dbReference type="EMBL" id="KAH3842421.1"/>
    </source>
</evidence>
<evidence type="ECO:0000313" key="2">
    <source>
        <dbReference type="Proteomes" id="UP000828390"/>
    </source>
</evidence>
<accession>A0A9D4KML7</accession>
<dbReference type="Proteomes" id="UP000828390">
    <property type="component" value="Unassembled WGS sequence"/>
</dbReference>
<reference evidence="1" key="2">
    <citation type="submission" date="2020-11" db="EMBL/GenBank/DDBJ databases">
        <authorList>
            <person name="McCartney M.A."/>
            <person name="Auch B."/>
            <person name="Kono T."/>
            <person name="Mallez S."/>
            <person name="Becker A."/>
            <person name="Gohl D.M."/>
            <person name="Silverstein K.A.T."/>
            <person name="Koren S."/>
            <person name="Bechman K.B."/>
            <person name="Herman A."/>
            <person name="Abrahante J.E."/>
            <person name="Garbe J."/>
        </authorList>
    </citation>
    <scope>NUCLEOTIDE SEQUENCE</scope>
    <source>
        <strain evidence="1">Duluth1</strain>
        <tissue evidence="1">Whole animal</tissue>
    </source>
</reference>
<name>A0A9D4KML7_DREPO</name>
<dbReference type="AlphaFoldDB" id="A0A9D4KML7"/>
<organism evidence="1 2">
    <name type="scientific">Dreissena polymorpha</name>
    <name type="common">Zebra mussel</name>
    <name type="synonym">Mytilus polymorpha</name>
    <dbReference type="NCBI Taxonomy" id="45954"/>
    <lineage>
        <taxon>Eukaryota</taxon>
        <taxon>Metazoa</taxon>
        <taxon>Spiralia</taxon>
        <taxon>Lophotrochozoa</taxon>
        <taxon>Mollusca</taxon>
        <taxon>Bivalvia</taxon>
        <taxon>Autobranchia</taxon>
        <taxon>Heteroconchia</taxon>
        <taxon>Euheterodonta</taxon>
        <taxon>Imparidentia</taxon>
        <taxon>Neoheterodontei</taxon>
        <taxon>Myida</taxon>
        <taxon>Dreissenoidea</taxon>
        <taxon>Dreissenidae</taxon>
        <taxon>Dreissena</taxon>
    </lineage>
</organism>